<dbReference type="Proteomes" id="UP000465601">
    <property type="component" value="Unassembled WGS sequence"/>
</dbReference>
<accession>A0A833HMB4</accession>
<evidence type="ECO:0000259" key="1">
    <source>
        <dbReference type="PROSITE" id="PS51186"/>
    </source>
</evidence>
<dbReference type="InterPro" id="IPR016181">
    <property type="entry name" value="Acyl_CoA_acyltransferase"/>
</dbReference>
<dbReference type="Pfam" id="PF00583">
    <property type="entry name" value="Acetyltransf_1"/>
    <property type="match status" value="1"/>
</dbReference>
<keyword evidence="2" id="KW-0808">Transferase</keyword>
<comment type="caution">
    <text evidence="2">The sequence shown here is derived from an EMBL/GenBank/DDBJ whole genome shotgun (WGS) entry which is preliminary data.</text>
</comment>
<evidence type="ECO:0000313" key="3">
    <source>
        <dbReference type="Proteomes" id="UP000465601"/>
    </source>
</evidence>
<dbReference type="SUPFAM" id="SSF55729">
    <property type="entry name" value="Acyl-CoA N-acyltransferases (Nat)"/>
    <property type="match status" value="1"/>
</dbReference>
<gene>
    <name evidence="2" type="ORF">F8153_12470</name>
</gene>
<dbReference type="AlphaFoldDB" id="A0A833HMB4"/>
<dbReference type="CDD" id="cd04301">
    <property type="entry name" value="NAT_SF"/>
    <property type="match status" value="1"/>
</dbReference>
<protein>
    <submittedName>
        <fullName evidence="2">GNAT family N-acetyltransferase</fullName>
    </submittedName>
</protein>
<dbReference type="OrthoDB" id="1895809at2"/>
<name>A0A833HMB4_9FIRM</name>
<sequence>MRNIEISRPRKEDIEIINDFFKRVIQHTFERNGIGDLLETIEGEIRYKRVILNQDFESEGRDRYFLVAKDEEKIVGSIEYGPSNELIHKCTNGEFKDLLEIGTVFVDPDYQNQGLGSRLLSSIFTEFEYKGVKEFCFDSGYPSAQQVWIKKFGKPAYHIKDFWGEGGDHMVWRIELKDALTR</sequence>
<dbReference type="RefSeq" id="WP_151866682.1">
    <property type="nucleotide sequence ID" value="NZ_WBZB01000044.1"/>
</dbReference>
<organism evidence="2 3">
    <name type="scientific">Alkaliphilus serpentinus</name>
    <dbReference type="NCBI Taxonomy" id="1482731"/>
    <lineage>
        <taxon>Bacteria</taxon>
        <taxon>Bacillati</taxon>
        <taxon>Bacillota</taxon>
        <taxon>Clostridia</taxon>
        <taxon>Peptostreptococcales</taxon>
        <taxon>Natronincolaceae</taxon>
        <taxon>Alkaliphilus</taxon>
    </lineage>
</organism>
<dbReference type="EMBL" id="WBZB01000044">
    <property type="protein sequence ID" value="KAB3527272.1"/>
    <property type="molecule type" value="Genomic_DNA"/>
</dbReference>
<reference evidence="2 3" key="1">
    <citation type="submission" date="2019-10" db="EMBL/GenBank/DDBJ databases">
        <title>Alkaliphilus serpentinus sp. nov. and Alkaliphilus pronyensis sp. nov., two novel anaerobic alkaliphilic species isolated from the serpentinized-hosted hydrothermal field of the Prony Bay (New Caledonia).</title>
        <authorList>
            <person name="Postec A."/>
        </authorList>
    </citation>
    <scope>NUCLEOTIDE SEQUENCE [LARGE SCALE GENOMIC DNA]</scope>
    <source>
        <strain evidence="2 3">LacT</strain>
    </source>
</reference>
<proteinExistence type="predicted"/>
<evidence type="ECO:0000313" key="2">
    <source>
        <dbReference type="EMBL" id="KAB3527272.1"/>
    </source>
</evidence>
<dbReference type="InterPro" id="IPR000182">
    <property type="entry name" value="GNAT_dom"/>
</dbReference>
<keyword evidence="3" id="KW-1185">Reference proteome</keyword>
<dbReference type="PROSITE" id="PS51186">
    <property type="entry name" value="GNAT"/>
    <property type="match status" value="1"/>
</dbReference>
<feature type="domain" description="N-acetyltransferase" evidence="1">
    <location>
        <begin position="4"/>
        <end position="177"/>
    </location>
</feature>
<dbReference type="GO" id="GO:0016747">
    <property type="term" value="F:acyltransferase activity, transferring groups other than amino-acyl groups"/>
    <property type="evidence" value="ECO:0007669"/>
    <property type="project" value="InterPro"/>
</dbReference>
<dbReference type="Gene3D" id="3.40.630.30">
    <property type="match status" value="1"/>
</dbReference>